<evidence type="ECO:0000256" key="1">
    <source>
        <dbReference type="SAM" id="SignalP"/>
    </source>
</evidence>
<feature type="signal peptide" evidence="1">
    <location>
        <begin position="1"/>
        <end position="19"/>
    </location>
</feature>
<organism evidence="2 3">
    <name type="scientific">Penicillium hetheringtonii</name>
    <dbReference type="NCBI Taxonomy" id="911720"/>
    <lineage>
        <taxon>Eukaryota</taxon>
        <taxon>Fungi</taxon>
        <taxon>Dikarya</taxon>
        <taxon>Ascomycota</taxon>
        <taxon>Pezizomycotina</taxon>
        <taxon>Eurotiomycetes</taxon>
        <taxon>Eurotiomycetidae</taxon>
        <taxon>Eurotiales</taxon>
        <taxon>Aspergillaceae</taxon>
        <taxon>Penicillium</taxon>
    </lineage>
</organism>
<dbReference type="EMBL" id="JAQJAC010000010">
    <property type="protein sequence ID" value="KAJ5568987.1"/>
    <property type="molecule type" value="Genomic_DNA"/>
</dbReference>
<accession>A0AAD6GN04</accession>
<protein>
    <submittedName>
        <fullName evidence="2">Uncharacterized protein</fullName>
    </submittedName>
</protein>
<evidence type="ECO:0000313" key="3">
    <source>
        <dbReference type="Proteomes" id="UP001216150"/>
    </source>
</evidence>
<proteinExistence type="predicted"/>
<keyword evidence="1" id="KW-0732">Signal</keyword>
<sequence length="111" mass="11869">MKIATSITSLLVTVCTVSASAGWTVTGFTGLNCNRDGPLSIGQTGSGCFNTDSKSAIKSLSVEDLGDYKITLYDGENCLGNKWDYDAGGCLKGHFIHPDKYADIKSWKIHS</sequence>
<keyword evidence="3" id="KW-1185">Reference proteome</keyword>
<name>A0AAD6GN04_9EURO</name>
<comment type="caution">
    <text evidence="2">The sequence shown here is derived from an EMBL/GenBank/DDBJ whole genome shotgun (WGS) entry which is preliminary data.</text>
</comment>
<evidence type="ECO:0000313" key="2">
    <source>
        <dbReference type="EMBL" id="KAJ5568987.1"/>
    </source>
</evidence>
<reference evidence="2 3" key="1">
    <citation type="journal article" date="2023" name="IMA Fungus">
        <title>Comparative genomic study of the Penicillium genus elucidates a diverse pangenome and 15 lateral gene transfer events.</title>
        <authorList>
            <person name="Petersen C."/>
            <person name="Sorensen T."/>
            <person name="Nielsen M.R."/>
            <person name="Sondergaard T.E."/>
            <person name="Sorensen J.L."/>
            <person name="Fitzpatrick D.A."/>
            <person name="Frisvad J.C."/>
            <person name="Nielsen K.L."/>
        </authorList>
    </citation>
    <scope>NUCLEOTIDE SEQUENCE [LARGE SCALE GENOMIC DNA]</scope>
    <source>
        <strain evidence="2 3">IBT 29057</strain>
    </source>
</reference>
<dbReference type="Proteomes" id="UP001216150">
    <property type="component" value="Unassembled WGS sequence"/>
</dbReference>
<gene>
    <name evidence="2" type="ORF">N7450_011473</name>
</gene>
<feature type="chain" id="PRO_5041948169" evidence="1">
    <location>
        <begin position="20"/>
        <end position="111"/>
    </location>
</feature>
<dbReference type="AlphaFoldDB" id="A0AAD6GN04"/>